<feature type="region of interest" description="Disordered" evidence="1">
    <location>
        <begin position="172"/>
        <end position="192"/>
    </location>
</feature>
<keyword evidence="4" id="KW-1185">Reference proteome</keyword>
<organism evidence="3 4">
    <name type="scientific">Mesorhizobium denitrificans</name>
    <dbReference type="NCBI Taxonomy" id="2294114"/>
    <lineage>
        <taxon>Bacteria</taxon>
        <taxon>Pseudomonadati</taxon>
        <taxon>Pseudomonadota</taxon>
        <taxon>Alphaproteobacteria</taxon>
        <taxon>Hyphomicrobiales</taxon>
        <taxon>Phyllobacteriaceae</taxon>
        <taxon>Mesorhizobium</taxon>
    </lineage>
</organism>
<dbReference type="PANTHER" id="PTHR43072:SF8">
    <property type="entry name" value="ACYLTRANSFERASE FABY-RELATED"/>
    <property type="match status" value="1"/>
</dbReference>
<dbReference type="AlphaFoldDB" id="A0A371XHG2"/>
<comment type="caution">
    <text evidence="3">The sequence shown here is derived from an EMBL/GenBank/DDBJ whole genome shotgun (WGS) entry which is preliminary data.</text>
</comment>
<protein>
    <submittedName>
        <fullName evidence="3">N-acetyltransferase</fullName>
    </submittedName>
</protein>
<sequence length="192" mass="21114">MMGITIRDTTEADLTEITEIYADAVLHGTATYELEPPTLAEMTERYKSLRASSYPYFVAEENGRVLGYAYAGPFRARPAYRFIVEDSIYIAPESKGKGVGKALMLALIEACRADGYRQFVAVIGDGHPDSPSVILHERLGFRHCGALQGSGYKHERWLDTVFMQLDMNGGNVGAPDPKSVPERVYQATSGKG</sequence>
<name>A0A371XHG2_9HYPH</name>
<evidence type="ECO:0000313" key="4">
    <source>
        <dbReference type="Proteomes" id="UP000262379"/>
    </source>
</evidence>
<evidence type="ECO:0000256" key="1">
    <source>
        <dbReference type="SAM" id="MobiDB-lite"/>
    </source>
</evidence>
<evidence type="ECO:0000313" key="3">
    <source>
        <dbReference type="EMBL" id="RFC68685.1"/>
    </source>
</evidence>
<feature type="domain" description="N-acetyltransferase" evidence="2">
    <location>
        <begin position="4"/>
        <end position="168"/>
    </location>
</feature>
<dbReference type="Pfam" id="PF00583">
    <property type="entry name" value="Acetyltransf_1"/>
    <property type="match status" value="1"/>
</dbReference>
<evidence type="ECO:0000259" key="2">
    <source>
        <dbReference type="PROSITE" id="PS51186"/>
    </source>
</evidence>
<dbReference type="InterPro" id="IPR016181">
    <property type="entry name" value="Acyl_CoA_acyltransferase"/>
</dbReference>
<dbReference type="GO" id="GO:0016747">
    <property type="term" value="F:acyltransferase activity, transferring groups other than amino-acyl groups"/>
    <property type="evidence" value="ECO:0007669"/>
    <property type="project" value="InterPro"/>
</dbReference>
<keyword evidence="3" id="KW-0808">Transferase</keyword>
<dbReference type="CDD" id="cd04301">
    <property type="entry name" value="NAT_SF"/>
    <property type="match status" value="1"/>
</dbReference>
<dbReference type="InterPro" id="IPR000182">
    <property type="entry name" value="GNAT_dom"/>
</dbReference>
<dbReference type="SUPFAM" id="SSF55729">
    <property type="entry name" value="Acyl-CoA N-acyltransferases (Nat)"/>
    <property type="match status" value="1"/>
</dbReference>
<reference evidence="4" key="1">
    <citation type="submission" date="2018-08" db="EMBL/GenBank/DDBJ databases">
        <authorList>
            <person name="Im W.T."/>
        </authorList>
    </citation>
    <scope>NUCLEOTIDE SEQUENCE [LARGE SCALE GENOMIC DNA]</scope>
    <source>
        <strain evidence="4">LA-28</strain>
    </source>
</reference>
<dbReference type="PANTHER" id="PTHR43072">
    <property type="entry name" value="N-ACETYLTRANSFERASE"/>
    <property type="match status" value="1"/>
</dbReference>
<proteinExistence type="predicted"/>
<dbReference type="EMBL" id="QURN01000004">
    <property type="protein sequence ID" value="RFC68685.1"/>
    <property type="molecule type" value="Genomic_DNA"/>
</dbReference>
<accession>A0A371XHG2</accession>
<dbReference type="Gene3D" id="3.40.630.30">
    <property type="match status" value="1"/>
</dbReference>
<dbReference type="PROSITE" id="PS51186">
    <property type="entry name" value="GNAT"/>
    <property type="match status" value="1"/>
</dbReference>
<gene>
    <name evidence="3" type="ORF">DY251_05430</name>
</gene>
<dbReference type="RefSeq" id="WP_116623122.1">
    <property type="nucleotide sequence ID" value="NZ_QURN01000004.1"/>
</dbReference>
<dbReference type="Proteomes" id="UP000262379">
    <property type="component" value="Unassembled WGS sequence"/>
</dbReference>